<name>A0A7W9QEJ0_9ACTN</name>
<sequence>MEHNAALAAAMDAVGIKQADLADRLDDEIRRITGRDAQLTNRQVRRWLNGEVGWPQEVQRMALEAVLNRPAVELGFKPRAKSSARRDPMERRTFVNAATGAVAAIGVTGPRFGHSDAERFRDEYLRIVNADWAVGGSRDVENKAVELAAQVQQTLSAGSGSTRVRQQLYSLASDVMSCAAFAAIDARVNERARTHLNHAVALAGLSRSSESQYHVWNHYAMLAGQQRNATEAAAATAAMKGFRVAQRNAKYGSLAHMRNAVALTYGNLRTEALRSLSAAEKAYGRVSNADQHAAWIDFYDESEVSGLSASVWFKLGDFARAEECFSQALDNLRPSLVRNRALYMAHLSLSQARKGEVEQACATADRALHTLNPGSGSQRTIKTLRDVRRVLVSVNSSAPEVTSWLERVENGARTLR</sequence>
<organism evidence="1 2">
    <name type="scientific">Streptomyces zagrosensis</name>
    <dbReference type="NCBI Taxonomy" id="1042984"/>
    <lineage>
        <taxon>Bacteria</taxon>
        <taxon>Bacillati</taxon>
        <taxon>Actinomycetota</taxon>
        <taxon>Actinomycetes</taxon>
        <taxon>Kitasatosporales</taxon>
        <taxon>Streptomycetaceae</taxon>
        <taxon>Streptomyces</taxon>
    </lineage>
</organism>
<dbReference type="SUPFAM" id="SSF48452">
    <property type="entry name" value="TPR-like"/>
    <property type="match status" value="1"/>
</dbReference>
<keyword evidence="2" id="KW-1185">Reference proteome</keyword>
<dbReference type="EMBL" id="JACHJL010000019">
    <property type="protein sequence ID" value="MBB5938801.1"/>
    <property type="molecule type" value="Genomic_DNA"/>
</dbReference>
<comment type="caution">
    <text evidence="1">The sequence shown here is derived from an EMBL/GenBank/DDBJ whole genome shotgun (WGS) entry which is preliminary data.</text>
</comment>
<dbReference type="Proteomes" id="UP000588098">
    <property type="component" value="Unassembled WGS sequence"/>
</dbReference>
<reference evidence="1 2" key="1">
    <citation type="submission" date="2020-08" db="EMBL/GenBank/DDBJ databases">
        <title>Genomic Encyclopedia of Type Strains, Phase III (KMG-III): the genomes of soil and plant-associated and newly described type strains.</title>
        <authorList>
            <person name="Whitman W."/>
        </authorList>
    </citation>
    <scope>NUCLEOTIDE SEQUENCE [LARGE SCALE GENOMIC DNA]</scope>
    <source>
        <strain evidence="1 2">CECT 8305</strain>
    </source>
</reference>
<gene>
    <name evidence="1" type="ORF">FHS42_005892</name>
</gene>
<protein>
    <submittedName>
        <fullName evidence="1">Tetratricopeptide (TPR) repeat protein</fullName>
    </submittedName>
</protein>
<dbReference type="InterPro" id="IPR011990">
    <property type="entry name" value="TPR-like_helical_dom_sf"/>
</dbReference>
<evidence type="ECO:0000313" key="1">
    <source>
        <dbReference type="EMBL" id="MBB5938801.1"/>
    </source>
</evidence>
<dbReference type="Gene3D" id="1.25.40.10">
    <property type="entry name" value="Tetratricopeptide repeat domain"/>
    <property type="match status" value="1"/>
</dbReference>
<proteinExistence type="predicted"/>
<evidence type="ECO:0000313" key="2">
    <source>
        <dbReference type="Proteomes" id="UP000588098"/>
    </source>
</evidence>
<dbReference type="AlphaFoldDB" id="A0A7W9QEJ0"/>
<accession>A0A7W9QEJ0</accession>